<evidence type="ECO:0000313" key="3">
    <source>
        <dbReference type="EMBL" id="GFZ86248.1"/>
    </source>
</evidence>
<dbReference type="GO" id="GO:0016491">
    <property type="term" value="F:oxidoreductase activity"/>
    <property type="evidence" value="ECO:0007669"/>
    <property type="project" value="InterPro"/>
</dbReference>
<reference evidence="3" key="2">
    <citation type="submission" date="2020-09" db="EMBL/GenBank/DDBJ databases">
        <authorList>
            <person name="Sun Q."/>
            <person name="Zhou Y."/>
        </authorList>
    </citation>
    <scope>NUCLEOTIDE SEQUENCE</scope>
    <source>
        <strain evidence="3">CGMCC 1.12360</strain>
    </source>
</reference>
<dbReference type="AlphaFoldDB" id="A0A8J2TSZ5"/>
<evidence type="ECO:0000313" key="4">
    <source>
        <dbReference type="Proteomes" id="UP000602050"/>
    </source>
</evidence>
<dbReference type="Proteomes" id="UP000602050">
    <property type="component" value="Unassembled WGS sequence"/>
</dbReference>
<evidence type="ECO:0000256" key="1">
    <source>
        <dbReference type="ARBA" id="ARBA00023157"/>
    </source>
</evidence>
<dbReference type="EMBL" id="BMEV01000066">
    <property type="protein sequence ID" value="GFZ86248.1"/>
    <property type="molecule type" value="Genomic_DNA"/>
</dbReference>
<keyword evidence="4" id="KW-1185">Reference proteome</keyword>
<dbReference type="Gene3D" id="3.40.30.10">
    <property type="entry name" value="Glutaredoxin"/>
    <property type="match status" value="1"/>
</dbReference>
<dbReference type="GO" id="GO:0016209">
    <property type="term" value="F:antioxidant activity"/>
    <property type="evidence" value="ECO:0007669"/>
    <property type="project" value="InterPro"/>
</dbReference>
<dbReference type="SUPFAM" id="SSF52833">
    <property type="entry name" value="Thioredoxin-like"/>
    <property type="match status" value="1"/>
</dbReference>
<sequence>MEKNLFIFAWVTVSLFIFAAGAAAEKIGTEIGNQAPDFQLKQMDGSTVSLSDFRGEIVFLNFWATWCPPCRKEMPDLQRFYEDIDAVVLGVNLTDTEISAHQVQQFLETFQISFPVVMDTAGEVSRLYQIRPIPTTYIIDSEGIIREKVYGEMAYEHLMKEYSKIKGE</sequence>
<comment type="caution">
    <text evidence="3">The sequence shown here is derived from an EMBL/GenBank/DDBJ whole genome shotgun (WGS) entry which is preliminary data.</text>
</comment>
<dbReference type="PANTHER" id="PTHR42852">
    <property type="entry name" value="THIOL:DISULFIDE INTERCHANGE PROTEIN DSBE"/>
    <property type="match status" value="1"/>
</dbReference>
<dbReference type="InterPro" id="IPR000866">
    <property type="entry name" value="AhpC/TSA"/>
</dbReference>
<keyword evidence="1" id="KW-1015">Disulfide bond</keyword>
<dbReference type="InterPro" id="IPR036249">
    <property type="entry name" value="Thioredoxin-like_sf"/>
</dbReference>
<proteinExistence type="predicted"/>
<feature type="domain" description="Thioredoxin" evidence="2">
    <location>
        <begin position="29"/>
        <end position="167"/>
    </location>
</feature>
<gene>
    <name evidence="3" type="ORF">GCM10010978_27750</name>
</gene>
<organism evidence="3 4">
    <name type="scientific">Compostibacillus humi</name>
    <dbReference type="NCBI Taxonomy" id="1245525"/>
    <lineage>
        <taxon>Bacteria</taxon>
        <taxon>Bacillati</taxon>
        <taxon>Bacillota</taxon>
        <taxon>Bacilli</taxon>
        <taxon>Bacillales</taxon>
        <taxon>Bacillaceae</taxon>
        <taxon>Compostibacillus</taxon>
    </lineage>
</organism>
<reference evidence="3" key="1">
    <citation type="journal article" date="2014" name="Int. J. Syst. Evol. Microbiol.">
        <title>Complete genome sequence of Corynebacterium casei LMG S-19264T (=DSM 44701T), isolated from a smear-ripened cheese.</title>
        <authorList>
            <consortium name="US DOE Joint Genome Institute (JGI-PGF)"/>
            <person name="Walter F."/>
            <person name="Albersmeier A."/>
            <person name="Kalinowski J."/>
            <person name="Ruckert C."/>
        </authorList>
    </citation>
    <scope>NUCLEOTIDE SEQUENCE</scope>
    <source>
        <strain evidence="3">CGMCC 1.12360</strain>
    </source>
</reference>
<dbReference type="PROSITE" id="PS51352">
    <property type="entry name" value="THIOREDOXIN_2"/>
    <property type="match status" value="1"/>
</dbReference>
<evidence type="ECO:0000259" key="2">
    <source>
        <dbReference type="PROSITE" id="PS51352"/>
    </source>
</evidence>
<accession>A0A8J2TSZ5</accession>
<protein>
    <recommendedName>
        <fullName evidence="2">Thioredoxin domain-containing protein</fullName>
    </recommendedName>
</protein>
<dbReference type="PANTHER" id="PTHR42852:SF13">
    <property type="entry name" value="PROTEIN DIPZ"/>
    <property type="match status" value="1"/>
</dbReference>
<dbReference type="InterPro" id="IPR050553">
    <property type="entry name" value="Thioredoxin_ResA/DsbE_sf"/>
</dbReference>
<dbReference type="CDD" id="cd02966">
    <property type="entry name" value="TlpA_like_family"/>
    <property type="match status" value="1"/>
</dbReference>
<dbReference type="PROSITE" id="PS00194">
    <property type="entry name" value="THIOREDOXIN_1"/>
    <property type="match status" value="1"/>
</dbReference>
<dbReference type="InterPro" id="IPR013766">
    <property type="entry name" value="Thioredoxin_domain"/>
</dbReference>
<dbReference type="Pfam" id="PF00578">
    <property type="entry name" value="AhpC-TSA"/>
    <property type="match status" value="1"/>
</dbReference>
<dbReference type="InterPro" id="IPR017937">
    <property type="entry name" value="Thioredoxin_CS"/>
</dbReference>
<name>A0A8J2TSZ5_9BACI</name>
<dbReference type="RefSeq" id="WP_188393020.1">
    <property type="nucleotide sequence ID" value="NZ_BMEV01000066.1"/>
</dbReference>